<dbReference type="InterPro" id="IPR010982">
    <property type="entry name" value="Lambda_DNA-bd_dom_sf"/>
</dbReference>
<proteinExistence type="predicted"/>
<keyword evidence="3" id="KW-1185">Reference proteome</keyword>
<dbReference type="PROSITE" id="PS50943">
    <property type="entry name" value="HTH_CROC1"/>
    <property type="match status" value="1"/>
</dbReference>
<gene>
    <name evidence="2" type="ORF">SAMN05216223_104200</name>
</gene>
<evidence type="ECO:0000313" key="3">
    <source>
        <dbReference type="Proteomes" id="UP000236754"/>
    </source>
</evidence>
<dbReference type="SMART" id="SM00530">
    <property type="entry name" value="HTH_XRE"/>
    <property type="match status" value="1"/>
</dbReference>
<dbReference type="SUPFAM" id="SSF48452">
    <property type="entry name" value="TPR-like"/>
    <property type="match status" value="1"/>
</dbReference>
<reference evidence="2 3" key="1">
    <citation type="submission" date="2016-10" db="EMBL/GenBank/DDBJ databases">
        <authorList>
            <person name="de Groot N.N."/>
        </authorList>
    </citation>
    <scope>NUCLEOTIDE SEQUENCE [LARGE SCALE GENOMIC DNA]</scope>
    <source>
        <strain evidence="2 3">CGMCC 4.2023</strain>
    </source>
</reference>
<evidence type="ECO:0000259" key="1">
    <source>
        <dbReference type="PROSITE" id="PS50943"/>
    </source>
</evidence>
<dbReference type="Gene3D" id="1.10.260.40">
    <property type="entry name" value="lambda repressor-like DNA-binding domains"/>
    <property type="match status" value="1"/>
</dbReference>
<dbReference type="EMBL" id="FNVU01000004">
    <property type="protein sequence ID" value="SEG28753.1"/>
    <property type="molecule type" value="Genomic_DNA"/>
</dbReference>
<dbReference type="AlphaFoldDB" id="A0A1H5YWQ9"/>
<accession>A0A1H5YWQ9</accession>
<dbReference type="OrthoDB" id="3543522at2"/>
<dbReference type="Proteomes" id="UP000236754">
    <property type="component" value="Unassembled WGS sequence"/>
</dbReference>
<feature type="domain" description="HTH cro/C1-type" evidence="1">
    <location>
        <begin position="13"/>
        <end position="66"/>
    </location>
</feature>
<evidence type="ECO:0000313" key="2">
    <source>
        <dbReference type="EMBL" id="SEG28753.1"/>
    </source>
</evidence>
<dbReference type="CDD" id="cd00093">
    <property type="entry name" value="HTH_XRE"/>
    <property type="match status" value="1"/>
</dbReference>
<dbReference type="Gene3D" id="1.25.40.10">
    <property type="entry name" value="Tetratricopeptide repeat domain"/>
    <property type="match status" value="1"/>
</dbReference>
<organism evidence="2 3">
    <name type="scientific">Actinacidiphila yanglinensis</name>
    <dbReference type="NCBI Taxonomy" id="310779"/>
    <lineage>
        <taxon>Bacteria</taxon>
        <taxon>Bacillati</taxon>
        <taxon>Actinomycetota</taxon>
        <taxon>Actinomycetes</taxon>
        <taxon>Kitasatosporales</taxon>
        <taxon>Streptomycetaceae</taxon>
        <taxon>Actinacidiphila</taxon>
    </lineage>
</organism>
<sequence>MRYLEQPEFGQLVSSLRHERGLSQVEIAGAGVSASYVSRLESGHRAPTAHAVRGLAARLGVSEDVFRARSSHVAATLQAEGMSALDDARPRLAVESLTEAAAEAEEATSEVLWQVLWHLARAHQQLGERAEQRRALERCLAAADGHGSPVLQVKALVALAACAQEAGGIEESVAFAHRALTLCDDRREVSRTDTARTLLALVAAETEAGRLGDASHHADLARLIPVEELGPLRVRVLWASATVAVRQGAGRRGLELLEEALDAAARRDDLLLWGRLRLDAVALRLRLTGEVTDQVEEWYAEARTVVELIGGRAHRAELLAVQARMALVRGDCEQAATLARQVLAEPGALDRHNRARTELLLHQAEVARGDGSAPIAELRAMAERLQADGSLDLAAEAWKALADALAAGG</sequence>
<dbReference type="Pfam" id="PF01381">
    <property type="entry name" value="HTH_3"/>
    <property type="match status" value="1"/>
</dbReference>
<dbReference type="SUPFAM" id="SSF47413">
    <property type="entry name" value="lambda repressor-like DNA-binding domains"/>
    <property type="match status" value="1"/>
</dbReference>
<dbReference type="GO" id="GO:0003677">
    <property type="term" value="F:DNA binding"/>
    <property type="evidence" value="ECO:0007669"/>
    <property type="project" value="InterPro"/>
</dbReference>
<name>A0A1H5YWQ9_9ACTN</name>
<dbReference type="InterPro" id="IPR001387">
    <property type="entry name" value="Cro/C1-type_HTH"/>
</dbReference>
<protein>
    <submittedName>
        <fullName evidence="2">Helix-turn-helix domain-containing protein</fullName>
    </submittedName>
</protein>
<dbReference type="InterPro" id="IPR011990">
    <property type="entry name" value="TPR-like_helical_dom_sf"/>
</dbReference>
<dbReference type="RefSeq" id="WP_103885495.1">
    <property type="nucleotide sequence ID" value="NZ_FNVU01000004.1"/>
</dbReference>